<evidence type="ECO:0000313" key="2">
    <source>
        <dbReference type="Proteomes" id="UP000798488"/>
    </source>
</evidence>
<dbReference type="Gene3D" id="3.40.50.2000">
    <property type="entry name" value="Glycogen Phosphorylase B"/>
    <property type="match status" value="1"/>
</dbReference>
<reference evidence="1" key="1">
    <citation type="submission" date="2016-02" db="EMBL/GenBank/DDBJ databases">
        <title>Draft Genome Sequence of Sporotomaculum syntrophicum Strain FB, a Syntrophic Benzoate Degrader.</title>
        <authorList>
            <person name="Nobu M.K."/>
            <person name="Narihiro T."/>
            <person name="Qiu Y.-L."/>
            <person name="Ohashi A."/>
            <person name="Liu W.-T."/>
            <person name="Yuji S."/>
        </authorList>
    </citation>
    <scope>NUCLEOTIDE SEQUENCE</scope>
    <source>
        <strain evidence="1">FB</strain>
    </source>
</reference>
<protein>
    <submittedName>
        <fullName evidence="1">Uncharacterized protein</fullName>
    </submittedName>
</protein>
<evidence type="ECO:0000313" key="1">
    <source>
        <dbReference type="EMBL" id="KAF1086372.1"/>
    </source>
</evidence>
<dbReference type="AlphaFoldDB" id="A0A9D2WRM4"/>
<proteinExistence type="predicted"/>
<dbReference type="SUPFAM" id="SSF53756">
    <property type="entry name" value="UDP-Glycosyltransferase/glycogen phosphorylase"/>
    <property type="match status" value="1"/>
</dbReference>
<accession>A0A9D2WRM4</accession>
<dbReference type="Pfam" id="PF13692">
    <property type="entry name" value="Glyco_trans_1_4"/>
    <property type="match status" value="1"/>
</dbReference>
<organism evidence="1 2">
    <name type="scientific">Sporotomaculum syntrophicum</name>
    <dbReference type="NCBI Taxonomy" id="182264"/>
    <lineage>
        <taxon>Bacteria</taxon>
        <taxon>Bacillati</taxon>
        <taxon>Bacillota</taxon>
        <taxon>Clostridia</taxon>
        <taxon>Eubacteriales</taxon>
        <taxon>Desulfallaceae</taxon>
        <taxon>Sporotomaculum</taxon>
    </lineage>
</organism>
<gene>
    <name evidence="1" type="ORF">SPSYN_00090</name>
</gene>
<dbReference type="Proteomes" id="UP000798488">
    <property type="component" value="Unassembled WGS sequence"/>
</dbReference>
<keyword evidence="2" id="KW-1185">Reference proteome</keyword>
<dbReference type="RefSeq" id="WP_161820538.1">
    <property type="nucleotide sequence ID" value="NZ_LSRS01000001.1"/>
</dbReference>
<sequence length="435" mass="50471">MKILILTRSAWDNTNSLGNTMTNFWSGVDSQNIAHLYCRAAPPYNNVCHQYYSVFEKELIRSIINRHYTPGKVFKLDANNNSIEVENKDQENEERLYSFFRKNSFVLAQWGQELLWKFGRWQNYQLDQFIAEFSPDIIFAPCFSSLYMHKILWYVQEKTNAKVVLFHADDYLTVKGLGGSLLSRMNRRLRARTVAQSAKRADLNYCISPKQQEEYSLELQKEMKILFKGADFSVQPVYKRDNTRELIRIVYVGSTLYGRWKTLGMLARAIKKINTDKPRFELLIYSQYQPSTEAERTMVLKGASCFMGKVPATQVSKVLNDADIVLHVESFDERERALTRLSFSTKIVDCLHSGRCVLAIGWKEAASIDYLIKNDAALVATDENEIMIQLQRIINSPYILEEYAQKAWKCGKRNHQINKIQKGLYEDLAELGRVH</sequence>
<name>A0A9D2WRM4_9FIRM</name>
<comment type="caution">
    <text evidence="1">The sequence shown here is derived from an EMBL/GenBank/DDBJ whole genome shotgun (WGS) entry which is preliminary data.</text>
</comment>
<dbReference type="EMBL" id="LSRS01000001">
    <property type="protein sequence ID" value="KAF1086372.1"/>
    <property type="molecule type" value="Genomic_DNA"/>
</dbReference>
<dbReference type="OrthoDB" id="2022569at2"/>